<reference evidence="1 2" key="1">
    <citation type="submission" date="2019-02" db="EMBL/GenBank/DDBJ databases">
        <title>Deep-cultivation of Planctomycetes and their phenomic and genomic characterization uncovers novel biology.</title>
        <authorList>
            <person name="Wiegand S."/>
            <person name="Jogler M."/>
            <person name="Boedeker C."/>
            <person name="Pinto D."/>
            <person name="Vollmers J."/>
            <person name="Rivas-Marin E."/>
            <person name="Kohn T."/>
            <person name="Peeters S.H."/>
            <person name="Heuer A."/>
            <person name="Rast P."/>
            <person name="Oberbeckmann S."/>
            <person name="Bunk B."/>
            <person name="Jeske O."/>
            <person name="Meyerdierks A."/>
            <person name="Storesund J.E."/>
            <person name="Kallscheuer N."/>
            <person name="Luecker S."/>
            <person name="Lage O.M."/>
            <person name="Pohl T."/>
            <person name="Merkel B.J."/>
            <person name="Hornburger P."/>
            <person name="Mueller R.-W."/>
            <person name="Bruemmer F."/>
            <person name="Labrenz M."/>
            <person name="Spormann A.M."/>
            <person name="Op den Camp H."/>
            <person name="Overmann J."/>
            <person name="Amann R."/>
            <person name="Jetten M.S.M."/>
            <person name="Mascher T."/>
            <person name="Medema M.H."/>
            <person name="Devos D.P."/>
            <person name="Kaster A.-K."/>
            <person name="Ovreas L."/>
            <person name="Rohde M."/>
            <person name="Galperin M.Y."/>
            <person name="Jogler C."/>
        </authorList>
    </citation>
    <scope>NUCLEOTIDE SEQUENCE [LARGE SCALE GENOMIC DNA]</scope>
    <source>
        <strain evidence="1 2">EC9</strain>
    </source>
</reference>
<dbReference type="InterPro" id="IPR032675">
    <property type="entry name" value="LRR_dom_sf"/>
</dbReference>
<dbReference type="InterPro" id="IPR027268">
    <property type="entry name" value="Peptidase_M4/M1_CTD_sf"/>
</dbReference>
<dbReference type="EMBL" id="CP036261">
    <property type="protein sequence ID" value="QDS90625.1"/>
    <property type="molecule type" value="Genomic_DNA"/>
</dbReference>
<dbReference type="GO" id="GO:0019005">
    <property type="term" value="C:SCF ubiquitin ligase complex"/>
    <property type="evidence" value="ECO:0007669"/>
    <property type="project" value="TreeGrafter"/>
</dbReference>
<sequence>MLCSPSLAVAWQPSSPQFEQRDPDAIHFRKHLDRIAQAADPADAEAIAGWMLPHRDDQQVVYFLSSEPPTPSPLTTLRQKRAENLLRHAAAAAEADDLQLGYQMFWQAAREDPRNPSVLRALGLPADGEVPITVRPGRNADRQLNWPARSYLQVLTPHFLIDARCDREQAIELAQRLERVYWLWTQVFYPLWENRGSIQQTLRGQGRFESRISRHRVVLFANRQEYIDTLSKETPGIERSTGFYSNHVKITFLYAGQDADLQTQYHELTHQLIGEASRMRVSPDVGLPSDFWVVEGIASYMESLYLHDSYATVGGWESSRLQFARYRVRGLGESMPLQRLVGLGRDAVQQSPDIASWYSYAAAYSHLLMDGPHREAFLDYVRSVYEQPAKSRTLPDVDLADFLNVTSDDVRMLRPGTQLQELCLTNTQVDESATASLADQQQLTWLDLSRLPLTDASLAPLVRSNPSLDQLSLERTAVSDATMSAIPGLLALEELDLTLTPVTDAHVTALVGLEKLETLWLTATQITDASVDVIARLPSLRQVDMQRTAVTPAAIESLRTARPELTINPLQIVAAP</sequence>
<dbReference type="Gene3D" id="3.80.10.10">
    <property type="entry name" value="Ribonuclease Inhibitor"/>
    <property type="match status" value="1"/>
</dbReference>
<evidence type="ECO:0000313" key="1">
    <source>
        <dbReference type="EMBL" id="QDS90625.1"/>
    </source>
</evidence>
<organism evidence="1 2">
    <name type="scientific">Rosistilla ulvae</name>
    <dbReference type="NCBI Taxonomy" id="1930277"/>
    <lineage>
        <taxon>Bacteria</taxon>
        <taxon>Pseudomonadati</taxon>
        <taxon>Planctomycetota</taxon>
        <taxon>Planctomycetia</taxon>
        <taxon>Pirellulales</taxon>
        <taxon>Pirellulaceae</taxon>
        <taxon>Rosistilla</taxon>
    </lineage>
</organism>
<dbReference type="Proteomes" id="UP000319557">
    <property type="component" value="Chromosome"/>
</dbReference>
<keyword evidence="2" id="KW-1185">Reference proteome</keyword>
<dbReference type="KEGG" id="ruv:EC9_48390"/>
<dbReference type="Gene3D" id="1.10.390.10">
    <property type="entry name" value="Neutral Protease Domain 2"/>
    <property type="match status" value="1"/>
</dbReference>
<evidence type="ECO:0000313" key="2">
    <source>
        <dbReference type="Proteomes" id="UP000319557"/>
    </source>
</evidence>
<dbReference type="PANTHER" id="PTHR13318">
    <property type="entry name" value="PARTNER OF PAIRED, ISOFORM B-RELATED"/>
    <property type="match status" value="1"/>
</dbReference>
<gene>
    <name evidence="1" type="ORF">EC9_48390</name>
</gene>
<dbReference type="GO" id="GO:0031146">
    <property type="term" value="P:SCF-dependent proteasomal ubiquitin-dependent protein catabolic process"/>
    <property type="evidence" value="ECO:0007669"/>
    <property type="project" value="TreeGrafter"/>
</dbReference>
<accession>A0A517M6Y5</accession>
<name>A0A517M6Y5_9BACT</name>
<protein>
    <submittedName>
        <fullName evidence="1">Leucine Rich repeats (2 copies)</fullName>
    </submittedName>
</protein>
<proteinExistence type="predicted"/>
<dbReference type="SUPFAM" id="SSF52047">
    <property type="entry name" value="RNI-like"/>
    <property type="match status" value="1"/>
</dbReference>
<dbReference type="AlphaFoldDB" id="A0A517M6Y5"/>